<keyword evidence="4 7" id="KW-0665">Pyrimidine biosynthesis</keyword>
<gene>
    <name evidence="7" type="primary">pyrF</name>
    <name evidence="9" type="ORF">GTC6_02470</name>
</gene>
<evidence type="ECO:0000256" key="2">
    <source>
        <dbReference type="ARBA" id="ARBA00008847"/>
    </source>
</evidence>
<dbReference type="PANTHER" id="PTHR43375:SF1">
    <property type="entry name" value="OROTIDINE 5'-PHOSPHATE DECARBOXYLASE"/>
    <property type="match status" value="1"/>
</dbReference>
<evidence type="ECO:0000256" key="5">
    <source>
        <dbReference type="ARBA" id="ARBA00023239"/>
    </source>
</evidence>
<dbReference type="EC" id="4.1.1.23" evidence="7"/>
<dbReference type="Pfam" id="PF00215">
    <property type="entry name" value="OMPdecase"/>
    <property type="match status" value="1"/>
</dbReference>
<dbReference type="SUPFAM" id="SSF51366">
    <property type="entry name" value="Ribulose-phoshate binding barrel"/>
    <property type="match status" value="1"/>
</dbReference>
<evidence type="ECO:0000256" key="4">
    <source>
        <dbReference type="ARBA" id="ARBA00022975"/>
    </source>
</evidence>
<dbReference type="PATRIC" id="fig|1316928.3.peg.500"/>
<dbReference type="NCBIfam" id="TIGR02127">
    <property type="entry name" value="pyrF_sub2"/>
    <property type="match status" value="1"/>
</dbReference>
<evidence type="ECO:0000313" key="10">
    <source>
        <dbReference type="Proteomes" id="UP000013569"/>
    </source>
</evidence>
<dbReference type="Gene3D" id="3.20.20.70">
    <property type="entry name" value="Aldolase class I"/>
    <property type="match status" value="1"/>
</dbReference>
<dbReference type="InterPro" id="IPR013785">
    <property type="entry name" value="Aldolase_TIM"/>
</dbReference>
<dbReference type="InterPro" id="IPR018089">
    <property type="entry name" value="OMPdecase_AS"/>
</dbReference>
<evidence type="ECO:0000256" key="7">
    <source>
        <dbReference type="HAMAP-Rule" id="MF_01215"/>
    </source>
</evidence>
<protein>
    <recommendedName>
        <fullName evidence="7">Orotidine 5'-phosphate decarboxylase</fullName>
        <ecNumber evidence="7">4.1.1.23</ecNumber>
    </recommendedName>
    <alternativeName>
        <fullName evidence="7">OMP decarboxylase</fullName>
        <shortName evidence="7">OMPDCase</shortName>
        <shortName evidence="7">OMPdecase</shortName>
    </alternativeName>
</protein>
<comment type="catalytic activity">
    <reaction evidence="6 7">
        <text>orotidine 5'-phosphate + H(+) = UMP + CO2</text>
        <dbReference type="Rhea" id="RHEA:11596"/>
        <dbReference type="ChEBI" id="CHEBI:15378"/>
        <dbReference type="ChEBI" id="CHEBI:16526"/>
        <dbReference type="ChEBI" id="CHEBI:57538"/>
        <dbReference type="ChEBI" id="CHEBI:57865"/>
        <dbReference type="EC" id="4.1.1.23"/>
    </reaction>
</comment>
<dbReference type="GO" id="GO:0004590">
    <property type="term" value="F:orotidine-5'-phosphate decarboxylase activity"/>
    <property type="evidence" value="ECO:0007669"/>
    <property type="project" value="UniProtKB-UniRule"/>
</dbReference>
<comment type="similarity">
    <text evidence="2 7">Belongs to the OMP decarboxylase family. Type 2 subfamily.</text>
</comment>
<dbReference type="SMART" id="SM00934">
    <property type="entry name" value="OMPdecase"/>
    <property type="match status" value="1"/>
</dbReference>
<dbReference type="PANTHER" id="PTHR43375">
    <property type="entry name" value="OROTIDINE 5'-PHOSPHATE DECARBOXYLASE"/>
    <property type="match status" value="1"/>
</dbReference>
<feature type="domain" description="Orotidine 5'-phosphate decarboxylase" evidence="8">
    <location>
        <begin position="30"/>
        <end position="273"/>
    </location>
</feature>
<name>R7YEG5_9ACTN</name>
<dbReference type="InterPro" id="IPR001754">
    <property type="entry name" value="OMPdeCOase_dom"/>
</dbReference>
<dbReference type="CDD" id="cd04725">
    <property type="entry name" value="OMP_decarboxylase_like"/>
    <property type="match status" value="1"/>
</dbReference>
<keyword evidence="3 7" id="KW-0210">Decarboxylase</keyword>
<evidence type="ECO:0000313" key="9">
    <source>
        <dbReference type="EMBL" id="EON34435.1"/>
    </source>
</evidence>
<dbReference type="AlphaFoldDB" id="R7YEG5"/>
<dbReference type="InterPro" id="IPR011995">
    <property type="entry name" value="OMPdecase_type-2"/>
</dbReference>
<reference evidence="9 10" key="1">
    <citation type="journal article" date="2013" name="Genome Announc.">
        <title>Draft Genome Sequence of a Benzothiophene-Desulfurizing Bacterium, Gordona terrae Strain C-6.</title>
        <authorList>
            <person name="Wang W."/>
            <person name="Ma T."/>
            <person name="Ren Y."/>
            <person name="Li G."/>
        </authorList>
    </citation>
    <scope>NUCLEOTIDE SEQUENCE [LARGE SCALE GENOMIC DNA]</scope>
    <source>
        <strain evidence="9 10">C-6</strain>
    </source>
</reference>
<dbReference type="InterPro" id="IPR011060">
    <property type="entry name" value="RibuloseP-bd_barrel"/>
</dbReference>
<dbReference type="EMBL" id="AQPW01000002">
    <property type="protein sequence ID" value="EON34435.1"/>
    <property type="molecule type" value="Genomic_DNA"/>
</dbReference>
<dbReference type="GO" id="GO:0006207">
    <property type="term" value="P:'de novo' pyrimidine nucleobase biosynthetic process"/>
    <property type="evidence" value="ECO:0007669"/>
    <property type="project" value="InterPro"/>
</dbReference>
<dbReference type="Proteomes" id="UP000013569">
    <property type="component" value="Unassembled WGS sequence"/>
</dbReference>
<keyword evidence="5 7" id="KW-0456">Lyase</keyword>
<evidence type="ECO:0000259" key="8">
    <source>
        <dbReference type="SMART" id="SM00934"/>
    </source>
</evidence>
<comment type="caution">
    <text evidence="9">The sequence shown here is derived from an EMBL/GenBank/DDBJ whole genome shotgun (WGS) entry which is preliminary data.</text>
</comment>
<dbReference type="HAMAP" id="MF_01215">
    <property type="entry name" value="OMPdecase_type2"/>
    <property type="match status" value="1"/>
</dbReference>
<evidence type="ECO:0000256" key="1">
    <source>
        <dbReference type="ARBA" id="ARBA00004861"/>
    </source>
</evidence>
<comment type="pathway">
    <text evidence="1 7">Pyrimidine metabolism; UMP biosynthesis via de novo pathway; UMP from orotate: step 2/2.</text>
</comment>
<accession>R7YEG5</accession>
<dbReference type="PROSITE" id="PS00156">
    <property type="entry name" value="OMPDECASE"/>
    <property type="match status" value="1"/>
</dbReference>
<dbReference type="UniPathway" id="UPA00070">
    <property type="reaction ID" value="UER00120"/>
</dbReference>
<dbReference type="OrthoDB" id="9808470at2"/>
<feature type="active site" description="Proton donor" evidence="7">
    <location>
        <position position="109"/>
    </location>
</feature>
<evidence type="ECO:0000256" key="3">
    <source>
        <dbReference type="ARBA" id="ARBA00022793"/>
    </source>
</evidence>
<sequence length="286" mass="29035">MTDTSGIGDLGSGGPGFGGRYARAVAERGRLCAGIDPHAALLDEWGLSVDVDGLSAFADLCVEALAPVAAVVKPQVAFFEPFGAAGFAVLERVVAACREAGALVIADAKRGDIGSTMAAYAQAWLSESSPLCADSVTASPYLGYEALRPALDLARQGERGVFVLARTSNPEGADIQRARAGERTVAQSIVDAAAAENADGTATVGLVVGATREHGLDLADLRGPILAPGLGAQGATPADLPVVFDGADPAWLLPASSRGVLRAGPDATALRDAFVRTRDEVEAALG</sequence>
<evidence type="ECO:0000256" key="6">
    <source>
        <dbReference type="ARBA" id="ARBA00049157"/>
    </source>
</evidence>
<dbReference type="GO" id="GO:0044205">
    <property type="term" value="P:'de novo' UMP biosynthetic process"/>
    <property type="evidence" value="ECO:0007669"/>
    <property type="project" value="UniProtKB-UniRule"/>
</dbReference>
<proteinExistence type="inferred from homology"/>
<organism evidence="9 10">
    <name type="scientific">Gordonia terrae C-6</name>
    <dbReference type="NCBI Taxonomy" id="1316928"/>
    <lineage>
        <taxon>Bacteria</taxon>
        <taxon>Bacillati</taxon>
        <taxon>Actinomycetota</taxon>
        <taxon>Actinomycetes</taxon>
        <taxon>Mycobacteriales</taxon>
        <taxon>Gordoniaceae</taxon>
        <taxon>Gordonia</taxon>
    </lineage>
</organism>
<dbReference type="RefSeq" id="WP_010840976.1">
    <property type="nucleotide sequence ID" value="NZ_AQPW01000002.1"/>
</dbReference>